<gene>
    <name evidence="7" type="ORF">SAMN05216207_103140</name>
</gene>
<dbReference type="Gene3D" id="3.30.465.10">
    <property type="match status" value="1"/>
</dbReference>
<dbReference type="Proteomes" id="UP000199614">
    <property type="component" value="Unassembled WGS sequence"/>
</dbReference>
<dbReference type="STRING" id="260086.SAMN05216207_103140"/>
<proteinExistence type="inferred from homology"/>
<dbReference type="OrthoDB" id="9775082at2"/>
<evidence type="ECO:0000256" key="5">
    <source>
        <dbReference type="ARBA" id="ARBA00023002"/>
    </source>
</evidence>
<reference evidence="7 8" key="1">
    <citation type="submission" date="2016-10" db="EMBL/GenBank/DDBJ databases">
        <authorList>
            <person name="de Groot N.N."/>
        </authorList>
    </citation>
    <scope>NUCLEOTIDE SEQUENCE [LARGE SCALE GENOMIC DNA]</scope>
    <source>
        <strain evidence="7 8">CGMCC 4.1877</strain>
    </source>
</reference>
<dbReference type="PROSITE" id="PS51387">
    <property type="entry name" value="FAD_PCMH"/>
    <property type="match status" value="1"/>
</dbReference>
<dbReference type="InterPro" id="IPR016166">
    <property type="entry name" value="FAD-bd_PCMH"/>
</dbReference>
<sequence length="467" mass="49338">MTATVDHTGDLRARMTGTVVAPADPGYDDARRVWNGAVDRRPALVARCADVEDVVAAVDHARLRGLEIAVRGGAHNAAGHATGDGVLVIDLAAVNTVTVDPVARRARVGGGALLRDMDAATQEHGLAVPAGEVGHTGVAGLTLGGGLGWLTRRDGLSIDHLVGAQVVLADGRVVRASADEHPDLLWALRGGGGNFGIVTEFEFSLVPVGPLVSFGLFFFSVDDGAAALRLAREVIPELPATVGFQIIAMCAPPAPFVPEELRLRPGWALVVIGTTGEQPDADAEPVHERIRATGPTPLFEYCTPMPYTALQQMSDEDLAWGARCYEKGCYLPGLEDPVIAVLAEQVARRVSPLSLVHVFVLDGAYSVVPEDATAFGGGRSPRLNVFVVGLAPDLAGQPAERDWVRTFHGALAPYTIGSGAYVNSLMGDDAARVRASYGDKYDRLAAIKAVYDPDNVFHRNANIPPHR</sequence>
<dbReference type="PANTHER" id="PTHR42973">
    <property type="entry name" value="BINDING OXIDOREDUCTASE, PUTATIVE (AFU_ORTHOLOGUE AFUA_1G17690)-RELATED"/>
    <property type="match status" value="1"/>
</dbReference>
<protein>
    <submittedName>
        <fullName evidence="7">FAD/FMN-containing dehydrogenase</fullName>
    </submittedName>
</protein>
<dbReference type="GO" id="GO:0016491">
    <property type="term" value="F:oxidoreductase activity"/>
    <property type="evidence" value="ECO:0007669"/>
    <property type="project" value="UniProtKB-KW"/>
</dbReference>
<keyword evidence="8" id="KW-1185">Reference proteome</keyword>
<dbReference type="Pfam" id="PF01565">
    <property type="entry name" value="FAD_binding_4"/>
    <property type="match status" value="1"/>
</dbReference>
<dbReference type="InterPro" id="IPR016164">
    <property type="entry name" value="FAD-linked_Oxase-like_C"/>
</dbReference>
<evidence type="ECO:0000313" key="8">
    <source>
        <dbReference type="Proteomes" id="UP000199614"/>
    </source>
</evidence>
<keyword evidence="3" id="KW-0285">Flavoprotein</keyword>
<dbReference type="Gene3D" id="3.30.43.10">
    <property type="entry name" value="Uridine Diphospho-n-acetylenolpyruvylglucosamine Reductase, domain 2"/>
    <property type="match status" value="1"/>
</dbReference>
<dbReference type="PANTHER" id="PTHR42973:SF39">
    <property type="entry name" value="FAD-BINDING PCMH-TYPE DOMAIN-CONTAINING PROTEIN"/>
    <property type="match status" value="1"/>
</dbReference>
<evidence type="ECO:0000256" key="1">
    <source>
        <dbReference type="ARBA" id="ARBA00001974"/>
    </source>
</evidence>
<dbReference type="InterPro" id="IPR016167">
    <property type="entry name" value="FAD-bd_PCMH_sub1"/>
</dbReference>
<dbReference type="InterPro" id="IPR012951">
    <property type="entry name" value="BBE"/>
</dbReference>
<evidence type="ECO:0000256" key="4">
    <source>
        <dbReference type="ARBA" id="ARBA00022827"/>
    </source>
</evidence>
<dbReference type="InterPro" id="IPR006094">
    <property type="entry name" value="Oxid_FAD_bind_N"/>
</dbReference>
<dbReference type="InterPro" id="IPR050416">
    <property type="entry name" value="FAD-linked_Oxidoreductase"/>
</dbReference>
<dbReference type="GO" id="GO:0071949">
    <property type="term" value="F:FAD binding"/>
    <property type="evidence" value="ECO:0007669"/>
    <property type="project" value="InterPro"/>
</dbReference>
<dbReference type="SUPFAM" id="SSF55103">
    <property type="entry name" value="FAD-linked oxidases, C-terminal domain"/>
    <property type="match status" value="1"/>
</dbReference>
<evidence type="ECO:0000256" key="2">
    <source>
        <dbReference type="ARBA" id="ARBA00005466"/>
    </source>
</evidence>
<organism evidence="7 8">
    <name type="scientific">Pseudonocardia ammonioxydans</name>
    <dbReference type="NCBI Taxonomy" id="260086"/>
    <lineage>
        <taxon>Bacteria</taxon>
        <taxon>Bacillati</taxon>
        <taxon>Actinomycetota</taxon>
        <taxon>Actinomycetes</taxon>
        <taxon>Pseudonocardiales</taxon>
        <taxon>Pseudonocardiaceae</taxon>
        <taxon>Pseudonocardia</taxon>
    </lineage>
</organism>
<dbReference type="RefSeq" id="WP_093350345.1">
    <property type="nucleotide sequence ID" value="NZ_FOUY01000031.1"/>
</dbReference>
<comment type="cofactor">
    <cofactor evidence="1">
        <name>FAD</name>
        <dbReference type="ChEBI" id="CHEBI:57692"/>
    </cofactor>
</comment>
<keyword evidence="4" id="KW-0274">FAD</keyword>
<comment type="similarity">
    <text evidence="2">Belongs to the oxygen-dependent FAD-linked oxidoreductase family.</text>
</comment>
<evidence type="ECO:0000259" key="6">
    <source>
        <dbReference type="PROSITE" id="PS51387"/>
    </source>
</evidence>
<dbReference type="EMBL" id="FOUY01000031">
    <property type="protein sequence ID" value="SFO11960.1"/>
    <property type="molecule type" value="Genomic_DNA"/>
</dbReference>
<dbReference type="InterPro" id="IPR016169">
    <property type="entry name" value="FAD-bd_PCMH_sub2"/>
</dbReference>
<name>A0A1I5EKL8_PSUAM</name>
<dbReference type="Pfam" id="PF08031">
    <property type="entry name" value="BBE"/>
    <property type="match status" value="1"/>
</dbReference>
<evidence type="ECO:0000313" key="7">
    <source>
        <dbReference type="EMBL" id="SFO11960.1"/>
    </source>
</evidence>
<dbReference type="SUPFAM" id="SSF56176">
    <property type="entry name" value="FAD-binding/transporter-associated domain-like"/>
    <property type="match status" value="1"/>
</dbReference>
<feature type="domain" description="FAD-binding PCMH-type" evidence="6">
    <location>
        <begin position="38"/>
        <end position="208"/>
    </location>
</feature>
<dbReference type="InterPro" id="IPR036318">
    <property type="entry name" value="FAD-bd_PCMH-like_sf"/>
</dbReference>
<dbReference type="Gene3D" id="3.40.462.20">
    <property type="match status" value="1"/>
</dbReference>
<keyword evidence="5" id="KW-0560">Oxidoreductase</keyword>
<accession>A0A1I5EKL8</accession>
<evidence type="ECO:0000256" key="3">
    <source>
        <dbReference type="ARBA" id="ARBA00022630"/>
    </source>
</evidence>
<dbReference type="AlphaFoldDB" id="A0A1I5EKL8"/>